<dbReference type="InterPro" id="IPR039523">
    <property type="entry name" value="RimK-rel_E_lig_ATP-grasp"/>
</dbReference>
<dbReference type="AlphaFoldDB" id="A0A6I4P231"/>
<accession>A0A6I4P231</accession>
<dbReference type="Proteomes" id="UP000438182">
    <property type="component" value="Unassembled WGS sequence"/>
</dbReference>
<name>A0A6I4P231_9MICO</name>
<evidence type="ECO:0000259" key="1">
    <source>
        <dbReference type="Pfam" id="PF14397"/>
    </source>
</evidence>
<keyword evidence="3" id="KW-1185">Reference proteome</keyword>
<proteinExistence type="predicted"/>
<feature type="domain" description="Alpha-L-glutamate ligase-related protein ATP-grasp" evidence="1">
    <location>
        <begin position="174"/>
        <end position="315"/>
    </location>
</feature>
<evidence type="ECO:0000313" key="3">
    <source>
        <dbReference type="Proteomes" id="UP000438182"/>
    </source>
</evidence>
<dbReference type="Pfam" id="PF14397">
    <property type="entry name" value="ATPgrasp_ST"/>
    <property type="match status" value="1"/>
</dbReference>
<sequence>MAGLGALRRARYLAERAAAVSPSRLRQYASQAQKTTAKSQVRLIADMLWCSVRYEIAFQDYVDWDIHLLRRDERPTWMTHPKSNHLAQRYNDPSHRQRFANKLEFDREFDAFIGREWLDVRSASVDEVREFVERHGKVMAKVPDSLGGKGIGSRTAADIDDWSAFRDELVAGRQFLLEQFLVQHPVMASLNPSSVNTLRIITWFDGSEVSVLARVLKCGNGGDIDNFSSGGMYTMLDEAGVAHYAAFDGESDTFAVHPGSGTSIVGFEVPRFAEAVALADRLARIVPEIPYVGWDIAITPDGPVVIEGNYNTGVFQTKPSVSGVRTGLLPHYRDTIGF</sequence>
<protein>
    <recommendedName>
        <fullName evidence="1">Alpha-L-glutamate ligase-related protein ATP-grasp domain-containing protein</fullName>
    </recommendedName>
</protein>
<gene>
    <name evidence="2" type="ORF">GB864_13910</name>
</gene>
<dbReference type="RefSeq" id="WP_160426081.1">
    <property type="nucleotide sequence ID" value="NZ_WSTA01000071.1"/>
</dbReference>
<reference evidence="2 3" key="1">
    <citation type="submission" date="2019-12" db="EMBL/GenBank/DDBJ databases">
        <authorList>
            <person name="Kim Y.S."/>
        </authorList>
    </citation>
    <scope>NUCLEOTIDE SEQUENCE [LARGE SCALE GENOMIC DNA]</scope>
    <source>
        <strain evidence="2 3">MMS17-SY077</strain>
    </source>
</reference>
<evidence type="ECO:0000313" key="2">
    <source>
        <dbReference type="EMBL" id="MWB99642.1"/>
    </source>
</evidence>
<dbReference type="SUPFAM" id="SSF56059">
    <property type="entry name" value="Glutathione synthetase ATP-binding domain-like"/>
    <property type="match status" value="1"/>
</dbReference>
<comment type="caution">
    <text evidence="2">The sequence shown here is derived from an EMBL/GenBank/DDBJ whole genome shotgun (WGS) entry which is preliminary data.</text>
</comment>
<dbReference type="EMBL" id="WSTA01000071">
    <property type="protein sequence ID" value="MWB99642.1"/>
    <property type="molecule type" value="Genomic_DNA"/>
</dbReference>
<organism evidence="2 3">
    <name type="scientific">Agromyces seonyuensis</name>
    <dbReference type="NCBI Taxonomy" id="2662446"/>
    <lineage>
        <taxon>Bacteria</taxon>
        <taxon>Bacillati</taxon>
        <taxon>Actinomycetota</taxon>
        <taxon>Actinomycetes</taxon>
        <taxon>Micrococcales</taxon>
        <taxon>Microbacteriaceae</taxon>
        <taxon>Agromyces</taxon>
    </lineage>
</organism>